<dbReference type="SUPFAM" id="SSF52047">
    <property type="entry name" value="RNI-like"/>
    <property type="match status" value="1"/>
</dbReference>
<organism evidence="2 4">
    <name type="scientific">Phytophthora infestans</name>
    <name type="common">Potato late blight agent</name>
    <name type="synonym">Botrytis infestans</name>
    <dbReference type="NCBI Taxonomy" id="4787"/>
    <lineage>
        <taxon>Eukaryota</taxon>
        <taxon>Sar</taxon>
        <taxon>Stramenopiles</taxon>
        <taxon>Oomycota</taxon>
        <taxon>Peronosporomycetes</taxon>
        <taxon>Peronosporales</taxon>
        <taxon>Peronosporaceae</taxon>
        <taxon>Phytophthora</taxon>
    </lineage>
</organism>
<dbReference type="GO" id="GO:0019005">
    <property type="term" value="C:SCF ubiquitin ligase complex"/>
    <property type="evidence" value="ECO:0007669"/>
    <property type="project" value="TreeGrafter"/>
</dbReference>
<dbReference type="EMBL" id="JAACNO010002745">
    <property type="protein sequence ID" value="KAF4131180.1"/>
    <property type="molecule type" value="Genomic_DNA"/>
</dbReference>
<reference evidence="2" key="1">
    <citation type="submission" date="2020-04" db="EMBL/GenBank/DDBJ databases">
        <title>Hybrid Assembly of Korean Phytophthora infestans isolates.</title>
        <authorList>
            <person name="Prokchorchik M."/>
            <person name="Lee Y."/>
            <person name="Seo J."/>
            <person name="Cho J.-H."/>
            <person name="Park Y.-E."/>
            <person name="Jang D.-C."/>
            <person name="Im J.-S."/>
            <person name="Choi J.-G."/>
            <person name="Park H.-J."/>
            <person name="Lee G.-B."/>
            <person name="Lee Y.-G."/>
            <person name="Hong S.-Y."/>
            <person name="Cho K."/>
            <person name="Sohn K.H."/>
        </authorList>
    </citation>
    <scope>NUCLEOTIDE SEQUENCE</scope>
    <source>
        <strain evidence="2">KR_1_A1</strain>
        <strain evidence="3">KR_2_A2</strain>
    </source>
</reference>
<keyword evidence="4" id="KW-1185">Reference proteome</keyword>
<feature type="domain" description="F-box/LRR-repeat protein 15-like leucin rich repeat" evidence="1">
    <location>
        <begin position="105"/>
        <end position="287"/>
    </location>
</feature>
<name>A0A833SXK4_PHYIN</name>
<proteinExistence type="predicted"/>
<dbReference type="EMBL" id="WSZM01000097">
    <property type="protein sequence ID" value="KAF4042572.1"/>
    <property type="molecule type" value="Genomic_DNA"/>
</dbReference>
<dbReference type="PANTHER" id="PTHR13318">
    <property type="entry name" value="PARTNER OF PAIRED, ISOFORM B-RELATED"/>
    <property type="match status" value="1"/>
</dbReference>
<dbReference type="PANTHER" id="PTHR13318:SF190">
    <property type="entry name" value="PARTNER OF PAIRED, ISOFORM B"/>
    <property type="match status" value="1"/>
</dbReference>
<dbReference type="AlphaFoldDB" id="A0A833SXK4"/>
<dbReference type="InterPro" id="IPR006553">
    <property type="entry name" value="Leu-rich_rpt_Cys-con_subtyp"/>
</dbReference>
<dbReference type="InterPro" id="IPR032675">
    <property type="entry name" value="LRR_dom_sf"/>
</dbReference>
<dbReference type="Gene3D" id="3.80.10.10">
    <property type="entry name" value="Ribonuclease Inhibitor"/>
    <property type="match status" value="1"/>
</dbReference>
<evidence type="ECO:0000313" key="2">
    <source>
        <dbReference type="EMBL" id="KAF4042572.1"/>
    </source>
</evidence>
<dbReference type="Proteomes" id="UP000602510">
    <property type="component" value="Unassembled WGS sequence"/>
</dbReference>
<dbReference type="InterPro" id="IPR057207">
    <property type="entry name" value="FBXL15_LRR"/>
</dbReference>
<evidence type="ECO:0000313" key="3">
    <source>
        <dbReference type="EMBL" id="KAF4131180.1"/>
    </source>
</evidence>
<dbReference type="GO" id="GO:0031146">
    <property type="term" value="P:SCF-dependent proteasomal ubiquitin-dependent protein catabolic process"/>
    <property type="evidence" value="ECO:0007669"/>
    <property type="project" value="TreeGrafter"/>
</dbReference>
<accession>A0A833SXK4</accession>
<dbReference type="SMART" id="SM00367">
    <property type="entry name" value="LRR_CC"/>
    <property type="match status" value="5"/>
</dbReference>
<evidence type="ECO:0000259" key="1">
    <source>
        <dbReference type="Pfam" id="PF25372"/>
    </source>
</evidence>
<evidence type="ECO:0000313" key="4">
    <source>
        <dbReference type="Proteomes" id="UP000602510"/>
    </source>
</evidence>
<protein>
    <submittedName>
        <fullName evidence="2">Leucine Rich repeat</fullName>
    </submittedName>
</protein>
<comment type="caution">
    <text evidence="2">The sequence shown here is derived from an EMBL/GenBank/DDBJ whole genome shotgun (WGS) entry which is preliminary data.</text>
</comment>
<gene>
    <name evidence="2" type="ORF">GN244_ATG04875</name>
    <name evidence="3" type="ORF">GN958_ATG19615</name>
</gene>
<sequence length="367" mass="41398">MSSCHLRFGRHFATKDLNKNKELLSTMAFRREVSPLDKMILKFISKAPRQVDIIVNEKTLERAHRIGKPSKSRTHKAKQEVIRALLRGGRLGDDTLPQSFFHSSMTRVEIIGAKISTVFVEMLSKTCPKLHSVNFSGCFRLTDDAIELLLKNCPEIKELNIENCRKLTDLSLDHLRKLAPKLQSIDVGGNFNMTISGITKLIEKHPNHSKFTKVHISGHAATDQTIKTIMAKCRKLHSLSVGYCAITDEALIALLKKRESVSRLCLHWNVAITDQLLRFLGSEARNLQELNLCGVKSVSADAIVAAIHAKMGIRNELLDSTLPQPTLDENPEPERKRLKKIDFRYTTVTKEAAASVKERYPELQVTF</sequence>
<dbReference type="Pfam" id="PF25372">
    <property type="entry name" value="DUF7885"/>
    <property type="match status" value="1"/>
</dbReference>
<dbReference type="Proteomes" id="UP000704712">
    <property type="component" value="Unassembled WGS sequence"/>
</dbReference>